<accession>A0A346XY08</accession>
<keyword evidence="8" id="KW-1185">Reference proteome</keyword>
<dbReference type="SUPFAM" id="SSF50129">
    <property type="entry name" value="GroES-like"/>
    <property type="match status" value="1"/>
</dbReference>
<protein>
    <submittedName>
        <fullName evidence="7">Threonine dehydrogenase and related Zn-dependent dehydrogenase</fullName>
    </submittedName>
</protein>
<dbReference type="Gene3D" id="3.90.180.10">
    <property type="entry name" value="Medium-chain alcohol dehydrogenases, catalytic domain"/>
    <property type="match status" value="1"/>
</dbReference>
<keyword evidence="2 5" id="KW-0479">Metal-binding</keyword>
<dbReference type="PANTHER" id="PTHR42813:SF2">
    <property type="entry name" value="DEHYDROGENASE, ZINC-CONTAINING, PUTATIVE (AFU_ORTHOLOGUE AFUA_2G02810)-RELATED"/>
    <property type="match status" value="1"/>
</dbReference>
<dbReference type="InterPro" id="IPR020843">
    <property type="entry name" value="ER"/>
</dbReference>
<dbReference type="KEGG" id="euz:DVS28_a2424"/>
<dbReference type="GO" id="GO:0016491">
    <property type="term" value="F:oxidoreductase activity"/>
    <property type="evidence" value="ECO:0007669"/>
    <property type="project" value="UniProtKB-KW"/>
</dbReference>
<dbReference type="InterPro" id="IPR036291">
    <property type="entry name" value="NAD(P)-bd_dom_sf"/>
</dbReference>
<keyword evidence="4" id="KW-0560">Oxidoreductase</keyword>
<reference evidence="7 8" key="1">
    <citation type="submission" date="2018-09" db="EMBL/GenBank/DDBJ databases">
        <title>Complete genome sequence of Euzebya sp. DY32-46 isolated from seawater of Pacific Ocean.</title>
        <authorList>
            <person name="Xu L."/>
            <person name="Wu Y.-H."/>
            <person name="Xu X.-W."/>
        </authorList>
    </citation>
    <scope>NUCLEOTIDE SEQUENCE [LARGE SCALE GENOMIC DNA]</scope>
    <source>
        <strain evidence="7 8">DY32-46</strain>
    </source>
</reference>
<evidence type="ECO:0000256" key="2">
    <source>
        <dbReference type="ARBA" id="ARBA00022723"/>
    </source>
</evidence>
<dbReference type="EMBL" id="CP031165">
    <property type="protein sequence ID" value="AXV07105.1"/>
    <property type="molecule type" value="Genomic_DNA"/>
</dbReference>
<dbReference type="Proteomes" id="UP000264006">
    <property type="component" value="Chromosome"/>
</dbReference>
<evidence type="ECO:0000256" key="4">
    <source>
        <dbReference type="ARBA" id="ARBA00023002"/>
    </source>
</evidence>
<dbReference type="AlphaFoldDB" id="A0A346XY08"/>
<dbReference type="RefSeq" id="WP_114591658.1">
    <property type="nucleotide sequence ID" value="NZ_CP031165.1"/>
</dbReference>
<proteinExistence type="inferred from homology"/>
<dbReference type="Pfam" id="PF08240">
    <property type="entry name" value="ADH_N"/>
    <property type="match status" value="1"/>
</dbReference>
<comment type="similarity">
    <text evidence="5">Belongs to the zinc-containing alcohol dehydrogenase family.</text>
</comment>
<sequence length="338" mass="35134">MRVTTIHAPGDIRLEERPDPTIERPTDAIVRTVAACVCGSDLWPYRGANDVEAGNPIGHELVGVVEAVGSDVTSFRPGQFVVVPFCHSDNTCAHCAVGMTSACVNGGFTNGGQAELVRVTQAEGSMVATDGMPDDDLIPSLLTLSDVMATGWHAAVAAGVEEGDTVVVVGDGAVGLCGVLAASVMGAGQVIAMSRHEPRQRIAEQFGATNLIAARGEEGEQEVLDLTDGVGADAVLECVGTGQAMATAFNVARPGSTVGFVGVPHGVELPIRRMFSKNIGLAGGMAPVRTYLPELMQLVTDGTINPGIVFDAVMPLEDVAEAYRAMDEREAIKVLLEP</sequence>
<gene>
    <name evidence="7" type="ORF">DVS28_a2424</name>
</gene>
<dbReference type="InterPro" id="IPR002328">
    <property type="entry name" value="ADH_Zn_CS"/>
</dbReference>
<dbReference type="PROSITE" id="PS00059">
    <property type="entry name" value="ADH_ZINC"/>
    <property type="match status" value="1"/>
</dbReference>
<dbReference type="SMART" id="SM00829">
    <property type="entry name" value="PKS_ER"/>
    <property type="match status" value="1"/>
</dbReference>
<feature type="domain" description="Enoyl reductase (ER)" evidence="6">
    <location>
        <begin position="7"/>
        <end position="336"/>
    </location>
</feature>
<evidence type="ECO:0000313" key="8">
    <source>
        <dbReference type="Proteomes" id="UP000264006"/>
    </source>
</evidence>
<evidence type="ECO:0000256" key="1">
    <source>
        <dbReference type="ARBA" id="ARBA00001947"/>
    </source>
</evidence>
<dbReference type="InterPro" id="IPR013149">
    <property type="entry name" value="ADH-like_C"/>
</dbReference>
<dbReference type="InterPro" id="IPR013154">
    <property type="entry name" value="ADH-like_N"/>
</dbReference>
<dbReference type="InterPro" id="IPR011032">
    <property type="entry name" value="GroES-like_sf"/>
</dbReference>
<evidence type="ECO:0000313" key="7">
    <source>
        <dbReference type="EMBL" id="AXV07105.1"/>
    </source>
</evidence>
<organism evidence="7 8">
    <name type="scientific">Euzebya pacifica</name>
    <dbReference type="NCBI Taxonomy" id="1608957"/>
    <lineage>
        <taxon>Bacteria</taxon>
        <taxon>Bacillati</taxon>
        <taxon>Actinomycetota</taxon>
        <taxon>Nitriliruptoria</taxon>
        <taxon>Euzebyales</taxon>
    </lineage>
</organism>
<evidence type="ECO:0000256" key="3">
    <source>
        <dbReference type="ARBA" id="ARBA00022833"/>
    </source>
</evidence>
<evidence type="ECO:0000256" key="5">
    <source>
        <dbReference type="RuleBase" id="RU361277"/>
    </source>
</evidence>
<dbReference type="CDD" id="cd08287">
    <property type="entry name" value="FDH_like_ADH3"/>
    <property type="match status" value="1"/>
</dbReference>
<evidence type="ECO:0000259" key="6">
    <source>
        <dbReference type="SMART" id="SM00829"/>
    </source>
</evidence>
<name>A0A346XY08_9ACTN</name>
<dbReference type="GO" id="GO:0008270">
    <property type="term" value="F:zinc ion binding"/>
    <property type="evidence" value="ECO:0007669"/>
    <property type="project" value="InterPro"/>
</dbReference>
<dbReference type="Gene3D" id="3.40.50.720">
    <property type="entry name" value="NAD(P)-binding Rossmann-like Domain"/>
    <property type="match status" value="1"/>
</dbReference>
<dbReference type="PANTHER" id="PTHR42813">
    <property type="entry name" value="ZINC-TYPE ALCOHOL DEHYDROGENASE-LIKE"/>
    <property type="match status" value="1"/>
</dbReference>
<dbReference type="OrthoDB" id="241504at2"/>
<comment type="cofactor">
    <cofactor evidence="1 5">
        <name>Zn(2+)</name>
        <dbReference type="ChEBI" id="CHEBI:29105"/>
    </cofactor>
</comment>
<dbReference type="Pfam" id="PF00107">
    <property type="entry name" value="ADH_zinc_N"/>
    <property type="match status" value="1"/>
</dbReference>
<keyword evidence="3 5" id="KW-0862">Zinc</keyword>
<dbReference type="SUPFAM" id="SSF51735">
    <property type="entry name" value="NAD(P)-binding Rossmann-fold domains"/>
    <property type="match status" value="1"/>
</dbReference>